<dbReference type="EMBL" id="JYLN01000001">
    <property type="protein sequence ID" value="KRP74718.1"/>
    <property type="molecule type" value="Genomic_DNA"/>
</dbReference>
<evidence type="ECO:0000313" key="2">
    <source>
        <dbReference type="Proteomes" id="UP000050852"/>
    </source>
</evidence>
<dbReference type="AlphaFoldDB" id="A0A0R3AZ99"/>
<sequence length="279" mass="32197">MEKVHRTLILTNNKDNSLIYGHCISWTLSELDYVLPDWKTYNTGNFSAHFKDLENIDDLENNLNTGTLEINLERFMLKATLPNFENFFIEQSHEESNFNPFINLCTFSKVYFADIGQNAKNPVDFITAYQSEFEDFKEKFHVDLSHNPHLIGSFSFFTPTRIEESFKGHNSPEFCGYEIHLHDYFRSYTGATVLTTAAAGEKTHEQSFNLDDKYRKIACGFVPDKQTTIVKLDENIIYKSSFYLLKNISVNTNIVTHKKIKSNGTTIIQATSDKSKFDV</sequence>
<dbReference type="OrthoDB" id="9988469at2"/>
<dbReference type="RefSeq" id="WP_057700562.1">
    <property type="nucleotide sequence ID" value="NZ_JYLN01000001.1"/>
</dbReference>
<comment type="caution">
    <text evidence="1">The sequence shown here is derived from an EMBL/GenBank/DDBJ whole genome shotgun (WGS) entry which is preliminary data.</text>
</comment>
<dbReference type="Proteomes" id="UP000050852">
    <property type="component" value="Unassembled WGS sequence"/>
</dbReference>
<accession>A0A0R3AZ99</accession>
<evidence type="ECO:0000313" key="1">
    <source>
        <dbReference type="EMBL" id="KRP74718.1"/>
    </source>
</evidence>
<dbReference type="PATRIC" id="fig|1615673.3.peg.1032"/>
<organism evidence="1 2">
    <name type="scientific">Pseudomonas paralactis</name>
    <dbReference type="NCBI Taxonomy" id="1615673"/>
    <lineage>
        <taxon>Bacteria</taxon>
        <taxon>Pseudomonadati</taxon>
        <taxon>Pseudomonadota</taxon>
        <taxon>Gammaproteobacteria</taxon>
        <taxon>Pseudomonadales</taxon>
        <taxon>Pseudomonadaceae</taxon>
        <taxon>Pseudomonas</taxon>
    </lineage>
</organism>
<name>A0A0R3AZ99_9PSED</name>
<gene>
    <name evidence="1" type="ORF">TX23_00565</name>
</gene>
<protein>
    <submittedName>
        <fullName evidence="1">Uncharacterized protein</fullName>
    </submittedName>
</protein>
<proteinExistence type="predicted"/>
<reference evidence="1 2" key="1">
    <citation type="submission" date="2015-02" db="EMBL/GenBank/DDBJ databases">
        <title>Two Pseudomonas sp. nov., isolated from raw milk.</title>
        <authorList>
            <person name="Wenning M."/>
            <person name="von Neubeck M."/>
            <person name="Huptas C."/>
            <person name="Scherer S."/>
        </authorList>
    </citation>
    <scope>NUCLEOTIDE SEQUENCE [LARGE SCALE GENOMIC DNA]</scope>
    <source>
        <strain evidence="1 2">DSM 29164</strain>
    </source>
</reference>